<keyword evidence="1" id="KW-1133">Transmembrane helix</keyword>
<reference evidence="3" key="1">
    <citation type="submission" date="2016-12" db="EMBL/GenBank/DDBJ databases">
        <authorList>
            <person name="Brunel B."/>
        </authorList>
    </citation>
    <scope>NUCLEOTIDE SEQUENCE [LARGE SCALE GENOMIC DNA]</scope>
</reference>
<proteinExistence type="predicted"/>
<dbReference type="AlphaFoldDB" id="A0A2P9AG58"/>
<evidence type="ECO:0000313" key="3">
    <source>
        <dbReference type="Proteomes" id="UP000245698"/>
    </source>
</evidence>
<feature type="transmembrane region" description="Helical" evidence="1">
    <location>
        <begin position="106"/>
        <end position="124"/>
    </location>
</feature>
<accession>A0A2P9AG58</accession>
<gene>
    <name evidence="2" type="ORF">BQ8482_120151</name>
</gene>
<name>A0A2P9AG58_9HYPH</name>
<keyword evidence="3" id="KW-1185">Reference proteome</keyword>
<feature type="transmembrane region" description="Helical" evidence="1">
    <location>
        <begin position="36"/>
        <end position="55"/>
    </location>
</feature>
<keyword evidence="1" id="KW-0472">Membrane</keyword>
<evidence type="ECO:0000256" key="1">
    <source>
        <dbReference type="SAM" id="Phobius"/>
    </source>
</evidence>
<sequence>MVRSSRRSRNTQFEAILYLASFRNAGRIRMPYTATYLWFVGICGIATAWLLISAIRRCHQVEDRSERLRNFSSVARRAKLIYVALNRDVGSDVETQALRRGMIARLLAIGAIGIAVNLIAWAGWASM</sequence>
<dbReference type="EMBL" id="FUIG01000018">
    <property type="protein sequence ID" value="SJM30096.1"/>
    <property type="molecule type" value="Genomic_DNA"/>
</dbReference>
<organism evidence="2 3">
    <name type="scientific">Mesorhizobium delmotii</name>
    <dbReference type="NCBI Taxonomy" id="1631247"/>
    <lineage>
        <taxon>Bacteria</taxon>
        <taxon>Pseudomonadati</taxon>
        <taxon>Pseudomonadota</taxon>
        <taxon>Alphaproteobacteria</taxon>
        <taxon>Hyphomicrobiales</taxon>
        <taxon>Phyllobacteriaceae</taxon>
        <taxon>Mesorhizobium</taxon>
    </lineage>
</organism>
<keyword evidence="1" id="KW-0812">Transmembrane</keyword>
<dbReference type="Proteomes" id="UP000245698">
    <property type="component" value="Unassembled WGS sequence"/>
</dbReference>
<protein>
    <submittedName>
        <fullName evidence="2">Uncharacterized protein</fullName>
    </submittedName>
</protein>
<evidence type="ECO:0000313" key="2">
    <source>
        <dbReference type="EMBL" id="SJM30096.1"/>
    </source>
</evidence>